<evidence type="ECO:0000313" key="3">
    <source>
        <dbReference type="EMBL" id="GBG26765.1"/>
    </source>
</evidence>
<dbReference type="Proteomes" id="UP000241890">
    <property type="component" value="Unassembled WGS sequence"/>
</dbReference>
<protein>
    <submittedName>
        <fullName evidence="3">GDP-mannose-dependent alpha-mannosyltransferase</fullName>
    </submittedName>
</protein>
<dbReference type="AlphaFoldDB" id="A0A2R5G895"/>
<accession>A0A2R5G895</accession>
<evidence type="ECO:0000256" key="1">
    <source>
        <dbReference type="ARBA" id="ARBA00022676"/>
    </source>
</evidence>
<dbReference type="OrthoDB" id="192785at2759"/>
<dbReference type="CDD" id="cd03801">
    <property type="entry name" value="GT4_PimA-like"/>
    <property type="match status" value="1"/>
</dbReference>
<dbReference type="PANTHER" id="PTHR45947:SF3">
    <property type="entry name" value="SULFOQUINOVOSYL TRANSFERASE SQD2"/>
    <property type="match status" value="1"/>
</dbReference>
<keyword evidence="1 3" id="KW-0328">Glycosyltransferase</keyword>
<dbReference type="PANTHER" id="PTHR45947">
    <property type="entry name" value="SULFOQUINOVOSYL TRANSFERASE SQD2"/>
    <property type="match status" value="1"/>
</dbReference>
<name>A0A2R5G895_9STRA</name>
<reference evidence="3 4" key="1">
    <citation type="submission" date="2017-12" db="EMBL/GenBank/DDBJ databases">
        <title>Sequencing, de novo assembly and annotation of complete genome of a new Thraustochytrid species, strain FCC1311.</title>
        <authorList>
            <person name="Sedici K."/>
            <person name="Godart F."/>
            <person name="Aiese Cigliano R."/>
            <person name="Sanseverino W."/>
            <person name="Barakat M."/>
            <person name="Ortet P."/>
            <person name="Marechal E."/>
            <person name="Cagnac O."/>
            <person name="Amato A."/>
        </authorList>
    </citation>
    <scope>NUCLEOTIDE SEQUENCE [LARGE SCALE GENOMIC DNA]</scope>
</reference>
<keyword evidence="4" id="KW-1185">Reference proteome</keyword>
<gene>
    <name evidence="3" type="ORF">FCC1311_029872</name>
</gene>
<dbReference type="InterPro" id="IPR050194">
    <property type="entry name" value="Glycosyltransferase_grp1"/>
</dbReference>
<evidence type="ECO:0000313" key="4">
    <source>
        <dbReference type="Proteomes" id="UP000241890"/>
    </source>
</evidence>
<comment type="caution">
    <text evidence="3">The sequence shown here is derived from an EMBL/GenBank/DDBJ whole genome shotgun (WGS) entry which is preliminary data.</text>
</comment>
<dbReference type="InParanoid" id="A0A2R5G895"/>
<proteinExistence type="predicted"/>
<feature type="domain" description="Glycosyl transferase family 1" evidence="2">
    <location>
        <begin position="147"/>
        <end position="290"/>
    </location>
</feature>
<keyword evidence="3" id="KW-0808">Transferase</keyword>
<dbReference type="Gene3D" id="3.40.50.2000">
    <property type="entry name" value="Glycogen Phosphorylase B"/>
    <property type="match status" value="2"/>
</dbReference>
<dbReference type="GO" id="GO:0016758">
    <property type="term" value="F:hexosyltransferase activity"/>
    <property type="evidence" value="ECO:0007669"/>
    <property type="project" value="TreeGrafter"/>
</dbReference>
<dbReference type="EMBL" id="BEYU01000023">
    <property type="protein sequence ID" value="GBG26765.1"/>
    <property type="molecule type" value="Genomic_DNA"/>
</dbReference>
<dbReference type="Pfam" id="PF00534">
    <property type="entry name" value="Glycos_transf_1"/>
    <property type="match status" value="1"/>
</dbReference>
<evidence type="ECO:0000259" key="2">
    <source>
        <dbReference type="Pfam" id="PF00534"/>
    </source>
</evidence>
<organism evidence="3 4">
    <name type="scientific">Hondaea fermentalgiana</name>
    <dbReference type="NCBI Taxonomy" id="2315210"/>
    <lineage>
        <taxon>Eukaryota</taxon>
        <taxon>Sar</taxon>
        <taxon>Stramenopiles</taxon>
        <taxon>Bigyra</taxon>
        <taxon>Labyrinthulomycetes</taxon>
        <taxon>Thraustochytrida</taxon>
        <taxon>Thraustochytriidae</taxon>
        <taxon>Hondaea</taxon>
    </lineage>
</organism>
<sequence length="318" mass="34835">MRFDAPISDETNEFHIRDADEANFRRIWWRPAAPSTASMKKSPSLDLIHRMVGAFEGADILFFANSKEFTDVLLVETARLAGIGRIIMDLPNTDPHPEISPDIVVAPSRATLRETSVKRLAGAKMVIYPGADLDRFAIAQNVRLPPRCVIGFVARLEPEKSAGLFIDMVTKLHTTACDFVIVGDGSMFSSLRMLARKLGVQHKIHFTGMLHGDALPFMMARMYVIVNPSTSETETFCIVNIEAMALGIPLVSFGAGGVSDYLEHGVNGILVDEVSGHGLARGVQLALKMRDVLSIGARKTARKFSLASMTAKYLAFVE</sequence>
<dbReference type="InterPro" id="IPR001296">
    <property type="entry name" value="Glyco_trans_1"/>
</dbReference>
<dbReference type="SUPFAM" id="SSF53756">
    <property type="entry name" value="UDP-Glycosyltransferase/glycogen phosphorylase"/>
    <property type="match status" value="1"/>
</dbReference>